<keyword evidence="2" id="KW-0812">Transmembrane</keyword>
<sequence>MAEPLPWYIVLGYLTAFVLLWIAGRAEGGGTATSAISNIACGLVFLGTTLTWFTVSMEVRAPLAVWIALPVAFVAFVLWQSWRQRDSLRRLGATNEATFGVLPKRGRTVPFDQQDSLSLRRVLELEHQGHRLLGVEYPLTEPDSATSRVTDRIGGLYSMIELRIPASPTLLITPKVGAFEPDYTTPFEDARITRIQVGTPKPSSKPSEQPREFLAEELRKVAVDPEFDRRFEVATEDPEFAAKVLTPEVREMILNDLWFRVHEVVFDHDALWTAEADGLNEDRLLGNARHLAIFAAAVTSNLWPGTEFSRVAARAETGYDLWFGQRRGFVRNRVNRYRESMDRQPLSPTTVLTRSLLAAAMVVGGLLPIANGVAAAAGLAGEVQLTVVDSTAGDRGRSCGGLNRTQICDSQSPAVRGTYQDGGQTHEVVTTWHLGRLPERGDVIPVRIGPIWWNTVFQNNDAVASTILFALVPVAAGLLFFKMIFRPREPRRVRILRGTRESQQGGLGQPSARPH</sequence>
<keyword evidence="2" id="KW-0472">Membrane</keyword>
<keyword evidence="2" id="KW-1133">Transmembrane helix</keyword>
<accession>A0A7W3VUJ0</accession>
<dbReference type="AlphaFoldDB" id="A0A7W3VUJ0"/>
<reference evidence="3 4" key="1">
    <citation type="submission" date="2020-08" db="EMBL/GenBank/DDBJ databases">
        <title>Amycolatopsis sp. nov. DR6-1 isolated from Dendrobium heterocarpum.</title>
        <authorList>
            <person name="Tedsree N."/>
            <person name="Kuncharoen N."/>
            <person name="Likhitwitayawuid K."/>
            <person name="Tanasupawat S."/>
        </authorList>
    </citation>
    <scope>NUCLEOTIDE SEQUENCE [LARGE SCALE GENOMIC DNA]</scope>
    <source>
        <strain evidence="3 4">DR6-1</strain>
    </source>
</reference>
<feature type="transmembrane region" description="Helical" evidence="2">
    <location>
        <begin position="6"/>
        <end position="23"/>
    </location>
</feature>
<evidence type="ECO:0000256" key="2">
    <source>
        <dbReference type="SAM" id="Phobius"/>
    </source>
</evidence>
<gene>
    <name evidence="3" type="ORF">H4281_08140</name>
</gene>
<feature type="transmembrane region" description="Helical" evidence="2">
    <location>
        <begin position="356"/>
        <end position="380"/>
    </location>
</feature>
<keyword evidence="4" id="KW-1185">Reference proteome</keyword>
<protein>
    <submittedName>
        <fullName evidence="3">Uncharacterized protein</fullName>
    </submittedName>
</protein>
<feature type="transmembrane region" description="Helical" evidence="2">
    <location>
        <begin position="61"/>
        <end position="79"/>
    </location>
</feature>
<evidence type="ECO:0000313" key="4">
    <source>
        <dbReference type="Proteomes" id="UP000526734"/>
    </source>
</evidence>
<name>A0A7W3VUJ0_9PSEU</name>
<comment type="caution">
    <text evidence="3">The sequence shown here is derived from an EMBL/GenBank/DDBJ whole genome shotgun (WGS) entry which is preliminary data.</text>
</comment>
<feature type="region of interest" description="Disordered" evidence="1">
    <location>
        <begin position="496"/>
        <end position="515"/>
    </location>
</feature>
<proteinExistence type="predicted"/>
<dbReference type="Proteomes" id="UP000526734">
    <property type="component" value="Unassembled WGS sequence"/>
</dbReference>
<organism evidence="3 4">
    <name type="scientific">Amycolatopsis dendrobii</name>
    <dbReference type="NCBI Taxonomy" id="2760662"/>
    <lineage>
        <taxon>Bacteria</taxon>
        <taxon>Bacillati</taxon>
        <taxon>Actinomycetota</taxon>
        <taxon>Actinomycetes</taxon>
        <taxon>Pseudonocardiales</taxon>
        <taxon>Pseudonocardiaceae</taxon>
        <taxon>Amycolatopsis</taxon>
    </lineage>
</organism>
<feature type="transmembrane region" description="Helical" evidence="2">
    <location>
        <begin position="462"/>
        <end position="485"/>
    </location>
</feature>
<feature type="transmembrane region" description="Helical" evidence="2">
    <location>
        <begin position="35"/>
        <end position="55"/>
    </location>
</feature>
<dbReference type="EMBL" id="JACGZW010000003">
    <property type="protein sequence ID" value="MBB1153097.1"/>
    <property type="molecule type" value="Genomic_DNA"/>
</dbReference>
<evidence type="ECO:0000256" key="1">
    <source>
        <dbReference type="SAM" id="MobiDB-lite"/>
    </source>
</evidence>
<evidence type="ECO:0000313" key="3">
    <source>
        <dbReference type="EMBL" id="MBB1153097.1"/>
    </source>
</evidence>
<dbReference type="RefSeq" id="WP_182890286.1">
    <property type="nucleotide sequence ID" value="NZ_JACGZW010000003.1"/>
</dbReference>